<evidence type="ECO:0000256" key="1">
    <source>
        <dbReference type="ARBA" id="ARBA00012527"/>
    </source>
</evidence>
<dbReference type="PANTHER" id="PTHR31126">
    <property type="entry name" value="TYROSINE-PROTEIN PHOSPHATASE"/>
    <property type="match status" value="1"/>
</dbReference>
<organism evidence="8">
    <name type="scientific">Sulfurovum sp. enrichment culture clone C5</name>
    <dbReference type="NCBI Taxonomy" id="497650"/>
    <lineage>
        <taxon>Bacteria</taxon>
        <taxon>Pseudomonadati</taxon>
        <taxon>Campylobacterota</taxon>
        <taxon>Epsilonproteobacteria</taxon>
        <taxon>Campylobacterales</taxon>
        <taxon>Sulfurovaceae</taxon>
        <taxon>Sulfurovum</taxon>
        <taxon>environmental samples</taxon>
    </lineage>
</organism>
<gene>
    <name evidence="8" type="ORF">BN3087_390064</name>
</gene>
<feature type="domain" description="Tyrosine specific protein phosphatases" evidence="7">
    <location>
        <begin position="107"/>
        <end position="163"/>
    </location>
</feature>
<protein>
    <recommendedName>
        <fullName evidence="1">diphosphoinositol-polyphosphate diphosphatase</fullName>
        <ecNumber evidence="1">3.6.1.52</ecNumber>
    </recommendedName>
</protein>
<evidence type="ECO:0000256" key="3">
    <source>
        <dbReference type="ARBA" id="ARBA00044949"/>
    </source>
</evidence>
<accession>A0A0S4XMZ9</accession>
<dbReference type="InterPro" id="IPR029021">
    <property type="entry name" value="Prot-tyrosine_phosphatase-like"/>
</dbReference>
<comment type="catalytic activity">
    <reaction evidence="4">
        <text>5-diphospho-1D-myo-inositol 1,2,3,4,6-pentakisphosphate + H2O = 1D-myo-inositol hexakisphosphate + phosphate + H(+)</text>
        <dbReference type="Rhea" id="RHEA:22384"/>
        <dbReference type="ChEBI" id="CHEBI:15377"/>
        <dbReference type="ChEBI" id="CHEBI:15378"/>
        <dbReference type="ChEBI" id="CHEBI:43474"/>
        <dbReference type="ChEBI" id="CHEBI:58130"/>
        <dbReference type="ChEBI" id="CHEBI:58628"/>
        <dbReference type="EC" id="3.6.1.52"/>
    </reaction>
    <physiologicalReaction direction="left-to-right" evidence="4">
        <dbReference type="Rhea" id="RHEA:22385"/>
    </physiologicalReaction>
</comment>
<feature type="domain" description="Tyrosine-protein phosphatase" evidence="6">
    <location>
        <begin position="44"/>
        <end position="190"/>
    </location>
</feature>
<dbReference type="EC" id="3.6.1.52" evidence="1"/>
<evidence type="ECO:0000256" key="2">
    <source>
        <dbReference type="ARBA" id="ARBA00022801"/>
    </source>
</evidence>
<dbReference type="GO" id="GO:0008486">
    <property type="term" value="F:diphosphoinositol-polyphosphate diphosphatase activity"/>
    <property type="evidence" value="ECO:0007669"/>
    <property type="project" value="UniProtKB-EC"/>
</dbReference>
<dbReference type="EMBL" id="FAXN01000039">
    <property type="protein sequence ID" value="CUV65613.1"/>
    <property type="molecule type" value="Genomic_DNA"/>
</dbReference>
<keyword evidence="2 8" id="KW-0378">Hydrolase</keyword>
<sequence length="190" mass="21932">MRIYKIIITFIVISTLGLSVELNLDTNLTRPRPIIWAQPILGSNLSNLYKIDDELYRSKQPTSKDLDTIKKLGIKSILSFRQYHDDSDIFQKDSNITLYSIKIKTSKMSIDEIKQSLEIIKNAPKPILIHCWHGSDRTGVVAASYRIIKQKWSKKDAIDEFENGGYGYHATIYPQLEKLLWGLDEDLLKF</sequence>
<dbReference type="Pfam" id="PF03162">
    <property type="entry name" value="Y_phosphatase2"/>
    <property type="match status" value="1"/>
</dbReference>
<dbReference type="InterPro" id="IPR016130">
    <property type="entry name" value="Tyr_Pase_AS"/>
</dbReference>
<dbReference type="PROSITE" id="PS00383">
    <property type="entry name" value="TYR_PHOSPHATASE_1"/>
    <property type="match status" value="1"/>
</dbReference>
<dbReference type="PROSITE" id="PS50054">
    <property type="entry name" value="TYR_PHOSPHATASE_DUAL"/>
    <property type="match status" value="1"/>
</dbReference>
<comment type="catalytic activity">
    <reaction evidence="5">
        <text>1,5-bis(diphospho)-1D-myo-inositol 2,3,4,6-tetrakisphosphate + H2O = 1-diphospho-1D-myo-inositol 2,3,4,5,6-pentakisphosphate + phosphate + 2 H(+)</text>
        <dbReference type="Rhea" id="RHEA:79699"/>
        <dbReference type="ChEBI" id="CHEBI:15377"/>
        <dbReference type="ChEBI" id="CHEBI:15378"/>
        <dbReference type="ChEBI" id="CHEBI:43474"/>
        <dbReference type="ChEBI" id="CHEBI:74946"/>
        <dbReference type="ChEBI" id="CHEBI:77983"/>
        <dbReference type="EC" id="3.6.1.52"/>
    </reaction>
    <physiologicalReaction direction="left-to-right" evidence="5">
        <dbReference type="Rhea" id="RHEA:79700"/>
    </physiologicalReaction>
</comment>
<dbReference type="AlphaFoldDB" id="A0A0S4XMZ9"/>
<dbReference type="GO" id="GO:0016791">
    <property type="term" value="F:phosphatase activity"/>
    <property type="evidence" value="ECO:0007669"/>
    <property type="project" value="TreeGrafter"/>
</dbReference>
<reference evidence="8" key="1">
    <citation type="submission" date="2015-11" db="EMBL/GenBank/DDBJ databases">
        <authorList>
            <person name="Zhang Y."/>
            <person name="Guo Z."/>
        </authorList>
    </citation>
    <scope>NUCLEOTIDE SEQUENCE</scope>
    <source>
        <strain evidence="8">BN30871</strain>
    </source>
</reference>
<dbReference type="SUPFAM" id="SSF52799">
    <property type="entry name" value="(Phosphotyrosine protein) phosphatases II"/>
    <property type="match status" value="1"/>
</dbReference>
<dbReference type="PANTHER" id="PTHR31126:SF72">
    <property type="entry name" value="DUAL SPECIFICITY PROTEIN PHOSPHATASE TPBA"/>
    <property type="match status" value="1"/>
</dbReference>
<proteinExistence type="inferred from homology"/>
<comment type="similarity">
    <text evidence="3">Belongs to the protein-tyrosine phosphatase family. Atypical dual-specificity phosphatase Siw14-like subfamily.</text>
</comment>
<evidence type="ECO:0000259" key="6">
    <source>
        <dbReference type="PROSITE" id="PS50054"/>
    </source>
</evidence>
<dbReference type="PROSITE" id="PS50056">
    <property type="entry name" value="TYR_PHOSPHATASE_2"/>
    <property type="match status" value="1"/>
</dbReference>
<evidence type="ECO:0000313" key="8">
    <source>
        <dbReference type="EMBL" id="CUV65613.1"/>
    </source>
</evidence>
<evidence type="ECO:0000259" key="7">
    <source>
        <dbReference type="PROSITE" id="PS50056"/>
    </source>
</evidence>
<evidence type="ECO:0000256" key="4">
    <source>
        <dbReference type="ARBA" id="ARBA00047342"/>
    </source>
</evidence>
<dbReference type="InterPro" id="IPR020422">
    <property type="entry name" value="TYR_PHOSPHATASE_DUAL_dom"/>
</dbReference>
<dbReference type="InterPro" id="IPR004861">
    <property type="entry name" value="Siw14-like"/>
</dbReference>
<dbReference type="InterPro" id="IPR000387">
    <property type="entry name" value="Tyr_Pase_dom"/>
</dbReference>
<dbReference type="Gene3D" id="3.90.190.10">
    <property type="entry name" value="Protein tyrosine phosphatase superfamily"/>
    <property type="match status" value="1"/>
</dbReference>
<name>A0A0S4XMZ9_9BACT</name>
<evidence type="ECO:0000256" key="5">
    <source>
        <dbReference type="ARBA" id="ARBA00047927"/>
    </source>
</evidence>